<evidence type="ECO:0000259" key="4">
    <source>
        <dbReference type="Pfam" id="PF12928"/>
    </source>
</evidence>
<keyword evidence="6" id="KW-1185">Reference proteome</keyword>
<dbReference type="AlphaFoldDB" id="A0AAD8D7C4"/>
<evidence type="ECO:0000256" key="1">
    <source>
        <dbReference type="ARBA" id="ARBA00005736"/>
    </source>
</evidence>
<name>A0AAD8D7C4_ACIOX</name>
<dbReference type="EMBL" id="JAGXEW010000014">
    <property type="protein sequence ID" value="KAK1163871.1"/>
    <property type="molecule type" value="Genomic_DNA"/>
</dbReference>
<keyword evidence="5" id="KW-0255">Endonuclease</keyword>
<feature type="region of interest" description="Disordered" evidence="3">
    <location>
        <begin position="190"/>
        <end position="249"/>
    </location>
</feature>
<feature type="region of interest" description="Disordered" evidence="3">
    <location>
        <begin position="33"/>
        <end position="54"/>
    </location>
</feature>
<keyword evidence="5" id="KW-0540">Nuclease</keyword>
<keyword evidence="2" id="KW-0819">tRNA processing</keyword>
<gene>
    <name evidence="5" type="primary">TSEN54</name>
    <name evidence="5" type="ORF">AOXY_G15796</name>
</gene>
<feature type="domain" description="tRNA-splicing endonuclease subunit Sen54 N-terminal" evidence="4">
    <location>
        <begin position="67"/>
        <end position="133"/>
    </location>
</feature>
<accession>A0AAD8D7C4</accession>
<organism evidence="5 6">
    <name type="scientific">Acipenser oxyrinchus oxyrinchus</name>
    <dbReference type="NCBI Taxonomy" id="40147"/>
    <lineage>
        <taxon>Eukaryota</taxon>
        <taxon>Metazoa</taxon>
        <taxon>Chordata</taxon>
        <taxon>Craniata</taxon>
        <taxon>Vertebrata</taxon>
        <taxon>Euteleostomi</taxon>
        <taxon>Actinopterygii</taxon>
        <taxon>Chondrostei</taxon>
        <taxon>Acipenseriformes</taxon>
        <taxon>Acipenseridae</taxon>
        <taxon>Acipenser</taxon>
    </lineage>
</organism>
<dbReference type="GO" id="GO:0000214">
    <property type="term" value="C:tRNA-intron endonuclease complex"/>
    <property type="evidence" value="ECO:0007669"/>
    <property type="project" value="TreeGrafter"/>
</dbReference>
<feature type="compositionally biased region" description="Basic and acidic residues" evidence="3">
    <location>
        <begin position="226"/>
        <end position="241"/>
    </location>
</feature>
<proteinExistence type="inferred from homology"/>
<dbReference type="Pfam" id="PF12928">
    <property type="entry name" value="tRNA_int_end_N2"/>
    <property type="match status" value="1"/>
</dbReference>
<comment type="caution">
    <text evidence="5">The sequence shown here is derived from an EMBL/GenBank/DDBJ whole genome shotgun (WGS) entry which is preliminary data.</text>
</comment>
<keyword evidence="5" id="KW-0378">Hydrolase</keyword>
<dbReference type="InterPro" id="IPR024336">
    <property type="entry name" value="tRNA_splic_suSen54_N"/>
</dbReference>
<evidence type="ECO:0000313" key="5">
    <source>
        <dbReference type="EMBL" id="KAK1163871.1"/>
    </source>
</evidence>
<dbReference type="PANTHER" id="PTHR21027:SF1">
    <property type="entry name" value="TRNA-SPLICING ENDONUCLEASE SUBUNIT SEN54"/>
    <property type="match status" value="1"/>
</dbReference>
<dbReference type="InterPro" id="IPR024337">
    <property type="entry name" value="tRNA_splic_suSen54"/>
</dbReference>
<sequence length="532" mass="60740">MADCAEKGPAAACENDDWSSEVLSPSELFAARTRDHKLPARGQKDFLPDGTQRQSEKLRRGLEEHWKLVSEERVERQGSLVKAEWKPKDNVVVLKCPAGKFWQTMGYSEQGKQFLQSEEALYLMECGNVEVFYRELPLSVQEGYELMLSNRTISLQQYQVFSHLKRLGYIVNRFDASAVPSLYERQLNLVQRRDKADRHHRKRKRSRSPSRSKDTPEGQSQTGENTEQKAHEDAMSSREESQNSGSSTCMIPSERAAACSMEVKQEGTSEERSCWWDSPLVPQSEQAQDRQPHSPQRSGLKWDFSRISFPNLGLDCPLTSLQAPDPGLLPSAVPARACDVSAWLQKLNLREERLSRREREQQDRERQYKRGVNEDREVRSCRNWQDYKELLQRRSRQSCRKWPAHLWNEAVKPLTAPGQATSTGDLLQQIGMMQPSRLLDEAAGLVEDSGGMRISFDVYQADTVAEFKKSNPGKPYSRMCVCSFDGPVPDLRTLKRLAFQSGDVPVTYAVVDNGDISFYSFKDFQLPTDCCH</sequence>
<protein>
    <submittedName>
        <fullName evidence="5">tRNA-splicing endonuclease subunit Sen54 isoform X1</fullName>
    </submittedName>
</protein>
<dbReference type="GO" id="GO:0000379">
    <property type="term" value="P:tRNA-type intron splice site recognition and cleavage"/>
    <property type="evidence" value="ECO:0007669"/>
    <property type="project" value="TreeGrafter"/>
</dbReference>
<evidence type="ECO:0000313" key="6">
    <source>
        <dbReference type="Proteomes" id="UP001230051"/>
    </source>
</evidence>
<dbReference type="PANTHER" id="PTHR21027">
    <property type="entry name" value="TRNA-SPLICING ENDONUCLEASE SUBUNIT SEN54"/>
    <property type="match status" value="1"/>
</dbReference>
<dbReference type="Proteomes" id="UP001230051">
    <property type="component" value="Unassembled WGS sequence"/>
</dbReference>
<dbReference type="GO" id="GO:0004519">
    <property type="term" value="F:endonuclease activity"/>
    <property type="evidence" value="ECO:0007669"/>
    <property type="project" value="UniProtKB-KW"/>
</dbReference>
<evidence type="ECO:0000256" key="3">
    <source>
        <dbReference type="SAM" id="MobiDB-lite"/>
    </source>
</evidence>
<feature type="compositionally biased region" description="Basic residues" evidence="3">
    <location>
        <begin position="198"/>
        <end position="210"/>
    </location>
</feature>
<feature type="compositionally biased region" description="Basic and acidic residues" evidence="3">
    <location>
        <begin position="33"/>
        <end position="47"/>
    </location>
</feature>
<reference evidence="5" key="1">
    <citation type="submission" date="2022-02" db="EMBL/GenBank/DDBJ databases">
        <title>Atlantic sturgeon de novo genome assembly.</title>
        <authorList>
            <person name="Stock M."/>
            <person name="Klopp C."/>
            <person name="Guiguen Y."/>
            <person name="Cabau C."/>
            <person name="Parinello H."/>
            <person name="Santidrian Yebra-Pimentel E."/>
            <person name="Kuhl H."/>
            <person name="Dirks R.P."/>
            <person name="Guessner J."/>
            <person name="Wuertz S."/>
            <person name="Du K."/>
            <person name="Schartl M."/>
        </authorList>
    </citation>
    <scope>NUCLEOTIDE SEQUENCE</scope>
    <source>
        <strain evidence="5">STURGEONOMICS-FGT-2020</strain>
        <tissue evidence="5">Whole blood</tissue>
    </source>
</reference>
<evidence type="ECO:0000256" key="2">
    <source>
        <dbReference type="ARBA" id="ARBA00022694"/>
    </source>
</evidence>
<comment type="similarity">
    <text evidence="1">Belongs to the SEN54 family.</text>
</comment>